<proteinExistence type="predicted"/>
<evidence type="ECO:0000313" key="2">
    <source>
        <dbReference type="Proteomes" id="UP001310022"/>
    </source>
</evidence>
<gene>
    <name evidence="1" type="ORF">PEDI_01550</name>
</gene>
<organism evidence="1 2">
    <name type="scientific">Persicobacter diffluens</name>
    <dbReference type="NCBI Taxonomy" id="981"/>
    <lineage>
        <taxon>Bacteria</taxon>
        <taxon>Pseudomonadati</taxon>
        <taxon>Bacteroidota</taxon>
        <taxon>Cytophagia</taxon>
        <taxon>Cytophagales</taxon>
        <taxon>Persicobacteraceae</taxon>
        <taxon>Persicobacter</taxon>
    </lineage>
</organism>
<dbReference type="EMBL" id="BQKE01000001">
    <property type="protein sequence ID" value="GJM59603.1"/>
    <property type="molecule type" value="Genomic_DNA"/>
</dbReference>
<sequence length="127" mass="14472">MLRQIQILGILVAVIAYTYGAVPVDSPYIRFCVQWGDQNTSRVGTVQCYPSVFGDNTCDYTAFLPQPTEDNKTCTKEIVIVKSLDQHILKFFHFSSRALPLCQQEESPFMDQYQFLKDAKLSPPPRC</sequence>
<dbReference type="RefSeq" id="WP_338235610.1">
    <property type="nucleotide sequence ID" value="NZ_BQKE01000001.1"/>
</dbReference>
<comment type="caution">
    <text evidence="1">The sequence shown here is derived from an EMBL/GenBank/DDBJ whole genome shotgun (WGS) entry which is preliminary data.</text>
</comment>
<keyword evidence="2" id="KW-1185">Reference proteome</keyword>
<protein>
    <submittedName>
        <fullName evidence="1">Uncharacterized protein</fullName>
    </submittedName>
</protein>
<dbReference type="AlphaFoldDB" id="A0AAN4VTS9"/>
<name>A0AAN4VTS9_9BACT</name>
<reference evidence="1 2" key="1">
    <citation type="submission" date="2021-12" db="EMBL/GenBank/DDBJ databases">
        <title>Genome sequencing of bacteria with rrn-lacking chromosome and rrn-plasmid.</title>
        <authorList>
            <person name="Anda M."/>
            <person name="Iwasaki W."/>
        </authorList>
    </citation>
    <scope>NUCLEOTIDE SEQUENCE [LARGE SCALE GENOMIC DNA]</scope>
    <source>
        <strain evidence="1 2">NBRC 15940</strain>
    </source>
</reference>
<evidence type="ECO:0000313" key="1">
    <source>
        <dbReference type="EMBL" id="GJM59603.1"/>
    </source>
</evidence>
<accession>A0AAN4VTS9</accession>
<dbReference type="Proteomes" id="UP001310022">
    <property type="component" value="Unassembled WGS sequence"/>
</dbReference>